<evidence type="ECO:0000256" key="1">
    <source>
        <dbReference type="SAM" id="MobiDB-lite"/>
    </source>
</evidence>
<gene>
    <name evidence="2" type="ORF">AB5J58_26820</name>
</gene>
<feature type="region of interest" description="Disordered" evidence="1">
    <location>
        <begin position="1"/>
        <end position="57"/>
    </location>
</feature>
<dbReference type="RefSeq" id="WP_369189401.1">
    <property type="nucleotide sequence ID" value="NZ_CP163431.1"/>
</dbReference>
<dbReference type="InterPro" id="IPR045733">
    <property type="entry name" value="DUF6087"/>
</dbReference>
<protein>
    <submittedName>
        <fullName evidence="2">DUF6087 family protein</fullName>
    </submittedName>
</protein>
<sequence length="96" mass="10657">MGKHSRPGPPNQPSRAVPRVDADDPLAPYDKRRRPPMDVFRRHRPMHGGAGHLGPDEPRVLEEWDGFAYQVVGTADDLAAAQQWVNELRLGDDPAA</sequence>
<dbReference type="EMBL" id="CP163431">
    <property type="protein sequence ID" value="XDQ03543.1"/>
    <property type="molecule type" value="Genomic_DNA"/>
</dbReference>
<proteinExistence type="predicted"/>
<name>A0AB39MF20_9ACTN</name>
<evidence type="ECO:0000313" key="2">
    <source>
        <dbReference type="EMBL" id="XDQ03543.1"/>
    </source>
</evidence>
<dbReference type="AlphaFoldDB" id="A0AB39MF20"/>
<dbReference type="Pfam" id="PF19565">
    <property type="entry name" value="DUF6087"/>
    <property type="match status" value="1"/>
</dbReference>
<accession>A0AB39MF20</accession>
<reference evidence="2" key="1">
    <citation type="submission" date="2024-07" db="EMBL/GenBank/DDBJ databases">
        <authorList>
            <person name="Yu S.T."/>
        </authorList>
    </citation>
    <scope>NUCLEOTIDE SEQUENCE</scope>
    <source>
        <strain evidence="2">R08</strain>
    </source>
</reference>
<organism evidence="2">
    <name type="scientific">Streptomyces sp. R08</name>
    <dbReference type="NCBI Taxonomy" id="3238624"/>
    <lineage>
        <taxon>Bacteria</taxon>
        <taxon>Bacillati</taxon>
        <taxon>Actinomycetota</taxon>
        <taxon>Actinomycetes</taxon>
        <taxon>Kitasatosporales</taxon>
        <taxon>Streptomycetaceae</taxon>
        <taxon>Streptomyces</taxon>
    </lineage>
</organism>